<comment type="caution">
    <text evidence="3">The sequence shown here is derived from an EMBL/GenBank/DDBJ whole genome shotgun (WGS) entry which is preliminary data.</text>
</comment>
<feature type="signal peptide" evidence="2">
    <location>
        <begin position="1"/>
        <end position="21"/>
    </location>
</feature>
<evidence type="ECO:0000256" key="2">
    <source>
        <dbReference type="SAM" id="SignalP"/>
    </source>
</evidence>
<feature type="compositionally biased region" description="Polar residues" evidence="1">
    <location>
        <begin position="74"/>
        <end position="85"/>
    </location>
</feature>
<dbReference type="OrthoDB" id="958085at2"/>
<gene>
    <name evidence="3" type="ORF">FEM33_25850</name>
</gene>
<dbReference type="Proteomes" id="UP000323994">
    <property type="component" value="Unassembled WGS sequence"/>
</dbReference>
<evidence type="ECO:0008006" key="5">
    <source>
        <dbReference type="Google" id="ProtNLM"/>
    </source>
</evidence>
<dbReference type="EMBL" id="VBSN01000076">
    <property type="protein sequence ID" value="KAA6430427.1"/>
    <property type="molecule type" value="Genomic_DNA"/>
</dbReference>
<name>A0A5M8Q3F8_9BACT</name>
<feature type="region of interest" description="Disordered" evidence="1">
    <location>
        <begin position="72"/>
        <end position="92"/>
    </location>
</feature>
<dbReference type="AlphaFoldDB" id="A0A5M8Q3F8"/>
<reference evidence="3 4" key="1">
    <citation type="submission" date="2019-05" db="EMBL/GenBank/DDBJ databases">
        <authorList>
            <person name="Qu J.-H."/>
        </authorList>
    </citation>
    <scope>NUCLEOTIDE SEQUENCE [LARGE SCALE GENOMIC DNA]</scope>
    <source>
        <strain evidence="3 4">NS28</strain>
    </source>
</reference>
<keyword evidence="4" id="KW-1185">Reference proteome</keyword>
<evidence type="ECO:0000256" key="1">
    <source>
        <dbReference type="SAM" id="MobiDB-lite"/>
    </source>
</evidence>
<protein>
    <recommendedName>
        <fullName evidence="5">Periplasmic heavy metal sensor</fullName>
    </recommendedName>
</protein>
<sequence>MKKTILAIAAVIALTAGSSFAQRAYERHEIPAARNSRIDDINENIRISKLNEIVNLSRKQEKQLKKIEDHYDRLQSSNRRYNSHQASRRLETQKQQEILSVLTPVQRQRLYAYQHANRFDNKYRNHRG</sequence>
<keyword evidence="2" id="KW-0732">Signal</keyword>
<proteinExistence type="predicted"/>
<evidence type="ECO:0000313" key="4">
    <source>
        <dbReference type="Proteomes" id="UP000323994"/>
    </source>
</evidence>
<organism evidence="3 4">
    <name type="scientific">Dyadobacter flavalbus</name>
    <dbReference type="NCBI Taxonomy" id="2579942"/>
    <lineage>
        <taxon>Bacteria</taxon>
        <taxon>Pseudomonadati</taxon>
        <taxon>Bacteroidota</taxon>
        <taxon>Cytophagia</taxon>
        <taxon>Cytophagales</taxon>
        <taxon>Spirosomataceae</taxon>
        <taxon>Dyadobacter</taxon>
    </lineage>
</organism>
<evidence type="ECO:0000313" key="3">
    <source>
        <dbReference type="EMBL" id="KAA6430427.1"/>
    </source>
</evidence>
<feature type="chain" id="PRO_5024416064" description="Periplasmic heavy metal sensor" evidence="2">
    <location>
        <begin position="22"/>
        <end position="128"/>
    </location>
</feature>
<accession>A0A5M8Q3F8</accession>
<dbReference type="RefSeq" id="WP_139014860.1">
    <property type="nucleotide sequence ID" value="NZ_VBSN01000076.1"/>
</dbReference>